<gene>
    <name evidence="3" type="ORF">GJW-30_1_02123</name>
</gene>
<keyword evidence="3" id="KW-0675">Receptor</keyword>
<dbReference type="Gene3D" id="3.40.190.150">
    <property type="entry name" value="Bordetella uptake gene, domain 1"/>
    <property type="match status" value="1"/>
</dbReference>
<dbReference type="EMBL" id="AP014946">
    <property type="protein sequence ID" value="BAT59590.1"/>
    <property type="molecule type" value="Genomic_DNA"/>
</dbReference>
<organism evidence="3 4">
    <name type="scientific">Variibacter gotjawalensis</name>
    <dbReference type="NCBI Taxonomy" id="1333996"/>
    <lineage>
        <taxon>Bacteria</taxon>
        <taxon>Pseudomonadati</taxon>
        <taxon>Pseudomonadota</taxon>
        <taxon>Alphaproteobacteria</taxon>
        <taxon>Hyphomicrobiales</taxon>
        <taxon>Nitrobacteraceae</taxon>
        <taxon>Variibacter</taxon>
    </lineage>
</organism>
<dbReference type="OrthoDB" id="8443386at2"/>
<dbReference type="KEGG" id="vgo:GJW-30_1_02123"/>
<keyword evidence="2" id="KW-0732">Signal</keyword>
<dbReference type="PIRSF" id="PIRSF017082">
    <property type="entry name" value="YflP"/>
    <property type="match status" value="1"/>
</dbReference>
<name>A0A0S3PUF0_9BRAD</name>
<evidence type="ECO:0000313" key="4">
    <source>
        <dbReference type="Proteomes" id="UP000236884"/>
    </source>
</evidence>
<dbReference type="Pfam" id="PF03401">
    <property type="entry name" value="TctC"/>
    <property type="match status" value="1"/>
</dbReference>
<keyword evidence="4" id="KW-1185">Reference proteome</keyword>
<protein>
    <submittedName>
        <fullName evidence="3">Tripartite tricarboxylate transporter family receptor</fullName>
    </submittedName>
</protein>
<comment type="similarity">
    <text evidence="1">Belongs to the UPF0065 (bug) family.</text>
</comment>
<evidence type="ECO:0000256" key="1">
    <source>
        <dbReference type="ARBA" id="ARBA00006987"/>
    </source>
</evidence>
<dbReference type="AlphaFoldDB" id="A0A0S3PUF0"/>
<proteinExistence type="inferred from homology"/>
<dbReference type="SUPFAM" id="SSF53850">
    <property type="entry name" value="Periplasmic binding protein-like II"/>
    <property type="match status" value="1"/>
</dbReference>
<dbReference type="PROSITE" id="PS51257">
    <property type="entry name" value="PROKAR_LIPOPROTEIN"/>
    <property type="match status" value="1"/>
</dbReference>
<dbReference type="InterPro" id="IPR005064">
    <property type="entry name" value="BUG"/>
</dbReference>
<feature type="signal peptide" evidence="2">
    <location>
        <begin position="1"/>
        <end position="21"/>
    </location>
</feature>
<evidence type="ECO:0000313" key="3">
    <source>
        <dbReference type="EMBL" id="BAT59590.1"/>
    </source>
</evidence>
<dbReference type="Gene3D" id="3.40.190.10">
    <property type="entry name" value="Periplasmic binding protein-like II"/>
    <property type="match status" value="1"/>
</dbReference>
<accession>A0A0S3PUF0</accession>
<feature type="chain" id="PRO_5006615815" evidence="2">
    <location>
        <begin position="22"/>
        <end position="325"/>
    </location>
</feature>
<reference evidence="3 4" key="1">
    <citation type="submission" date="2015-08" db="EMBL/GenBank/DDBJ databases">
        <title>Investigation of the bacterial diversity of lava forest soil.</title>
        <authorList>
            <person name="Lee J.S."/>
        </authorList>
    </citation>
    <scope>NUCLEOTIDE SEQUENCE [LARGE SCALE GENOMIC DNA]</scope>
    <source>
        <strain evidence="3 4">GJW-30</strain>
    </source>
</reference>
<sequence>MTIRLKLASALLALSASCAMASDYPSRPITVIVPYGAGGPTDTVARIISQALSEQLGERLVIENVAAAGGTVGSARVARSDKDGYTLLFNHIGMATAPFFYPNAPAHPVKDFDPIGQVADVPMSLIGRQGLGADDGAKLIALAKQKGKEISIAHAGPGTASFLCSSLLQHATGMRPTEVSYNRGFAPAQVDLIAGRVDLICDQTTTTTNAINSGGAKAYAVTTKKRLETLPNVPTMNEIGVKDFELAIWHGFYAPKGTPKPIIDKLSAALEKALRSKLVADRFAELGAVPVSAEDATPAGLAKKLQSEMDRWGPVIQASQKPQSN</sequence>
<dbReference type="Proteomes" id="UP000236884">
    <property type="component" value="Chromosome"/>
</dbReference>
<dbReference type="InterPro" id="IPR042100">
    <property type="entry name" value="Bug_dom1"/>
</dbReference>
<dbReference type="RefSeq" id="WP_096355096.1">
    <property type="nucleotide sequence ID" value="NZ_AP014946.1"/>
</dbReference>
<evidence type="ECO:0000256" key="2">
    <source>
        <dbReference type="SAM" id="SignalP"/>
    </source>
</evidence>
<dbReference type="PANTHER" id="PTHR42928">
    <property type="entry name" value="TRICARBOXYLATE-BINDING PROTEIN"/>
    <property type="match status" value="1"/>
</dbReference>
<dbReference type="PANTHER" id="PTHR42928:SF5">
    <property type="entry name" value="BLR1237 PROTEIN"/>
    <property type="match status" value="1"/>
</dbReference>